<evidence type="ECO:0000256" key="1">
    <source>
        <dbReference type="SAM" id="Phobius"/>
    </source>
</evidence>
<dbReference type="Proteomes" id="UP000567179">
    <property type="component" value="Unassembled WGS sequence"/>
</dbReference>
<sequence>MGADTSYEGYQGYKAEKEAFVSGTAGSSIMHVMLVSVVALPVGFVLAVGDACLYPLADPAFRVPPSSVLAPSSSFIPHLPFFLVSGCVDQGYRRRRNT</sequence>
<evidence type="ECO:0000313" key="3">
    <source>
        <dbReference type="Proteomes" id="UP000567179"/>
    </source>
</evidence>
<protein>
    <submittedName>
        <fullName evidence="2">Uncharacterized protein</fullName>
    </submittedName>
</protein>
<reference evidence="2 3" key="1">
    <citation type="journal article" date="2020" name="ISME J.">
        <title>Uncovering the hidden diversity of litter-decomposition mechanisms in mushroom-forming fungi.</title>
        <authorList>
            <person name="Floudas D."/>
            <person name="Bentzer J."/>
            <person name="Ahren D."/>
            <person name="Johansson T."/>
            <person name="Persson P."/>
            <person name="Tunlid A."/>
        </authorList>
    </citation>
    <scope>NUCLEOTIDE SEQUENCE [LARGE SCALE GENOMIC DNA]</scope>
    <source>
        <strain evidence="2 3">CBS 101986</strain>
    </source>
</reference>
<keyword evidence="3" id="KW-1185">Reference proteome</keyword>
<organism evidence="2 3">
    <name type="scientific">Psilocybe cf. subviscida</name>
    <dbReference type="NCBI Taxonomy" id="2480587"/>
    <lineage>
        <taxon>Eukaryota</taxon>
        <taxon>Fungi</taxon>
        <taxon>Dikarya</taxon>
        <taxon>Basidiomycota</taxon>
        <taxon>Agaricomycotina</taxon>
        <taxon>Agaricomycetes</taxon>
        <taxon>Agaricomycetidae</taxon>
        <taxon>Agaricales</taxon>
        <taxon>Agaricineae</taxon>
        <taxon>Strophariaceae</taxon>
        <taxon>Psilocybe</taxon>
    </lineage>
</organism>
<keyword evidence="1" id="KW-1133">Transmembrane helix</keyword>
<comment type="caution">
    <text evidence="2">The sequence shown here is derived from an EMBL/GenBank/DDBJ whole genome shotgun (WGS) entry which is preliminary data.</text>
</comment>
<accession>A0A8H5F9S8</accession>
<dbReference type="EMBL" id="JAACJJ010000004">
    <property type="protein sequence ID" value="KAF5328423.1"/>
    <property type="molecule type" value="Genomic_DNA"/>
</dbReference>
<feature type="transmembrane region" description="Helical" evidence="1">
    <location>
        <begin position="32"/>
        <end position="56"/>
    </location>
</feature>
<evidence type="ECO:0000313" key="2">
    <source>
        <dbReference type="EMBL" id="KAF5328423.1"/>
    </source>
</evidence>
<keyword evidence="1" id="KW-0472">Membrane</keyword>
<keyword evidence="1" id="KW-0812">Transmembrane</keyword>
<dbReference type="AlphaFoldDB" id="A0A8H5F9S8"/>
<gene>
    <name evidence="2" type="ORF">D9619_013273</name>
</gene>
<proteinExistence type="predicted"/>
<name>A0A8H5F9S8_9AGAR</name>